<evidence type="ECO:0000256" key="1">
    <source>
        <dbReference type="ARBA" id="ARBA00002197"/>
    </source>
</evidence>
<feature type="active site" description="Proton acceptor" evidence="11">
    <location>
        <position position="315"/>
    </location>
</feature>
<dbReference type="Gene3D" id="1.10.1610.10">
    <property type="match status" value="1"/>
</dbReference>
<proteinExistence type="inferred from homology"/>
<gene>
    <name evidence="11" type="primary">cobT</name>
    <name evidence="12" type="ORF">cpu_18590</name>
</gene>
<protein>
    <recommendedName>
        <fullName evidence="5 11">Nicotinate-nucleotide--dimethylbenzimidazole phosphoribosyltransferase</fullName>
        <shortName evidence="11">NN:DBI PRT</shortName>
        <ecNumber evidence="4 11">2.4.2.21</ecNumber>
    </recommendedName>
    <alternativeName>
        <fullName evidence="9 11">N(1)-alpha-phosphoribosyltransferase</fullName>
    </alternativeName>
</protein>
<evidence type="ECO:0000256" key="9">
    <source>
        <dbReference type="ARBA" id="ARBA00030686"/>
    </source>
</evidence>
<dbReference type="OrthoDB" id="9781491at2"/>
<name>A0A1L8CWV8_9THEO</name>
<dbReference type="NCBIfam" id="TIGR03160">
    <property type="entry name" value="cobT_DBIPRT"/>
    <property type="match status" value="1"/>
</dbReference>
<dbReference type="AlphaFoldDB" id="A0A1L8CWV8"/>
<comment type="catalytic activity">
    <reaction evidence="10 11">
        <text>5,6-dimethylbenzimidazole + nicotinate beta-D-ribonucleotide = alpha-ribazole 5'-phosphate + nicotinate + H(+)</text>
        <dbReference type="Rhea" id="RHEA:11196"/>
        <dbReference type="ChEBI" id="CHEBI:15378"/>
        <dbReference type="ChEBI" id="CHEBI:15890"/>
        <dbReference type="ChEBI" id="CHEBI:32544"/>
        <dbReference type="ChEBI" id="CHEBI:57502"/>
        <dbReference type="ChEBI" id="CHEBI:57918"/>
        <dbReference type="EC" id="2.4.2.21"/>
    </reaction>
</comment>
<comment type="similarity">
    <text evidence="3 11">Belongs to the CobT family.</text>
</comment>
<evidence type="ECO:0000256" key="6">
    <source>
        <dbReference type="ARBA" id="ARBA00022573"/>
    </source>
</evidence>
<dbReference type="STRING" id="870242.cpu_18590"/>
<dbReference type="GO" id="GO:0009236">
    <property type="term" value="P:cobalamin biosynthetic process"/>
    <property type="evidence" value="ECO:0007669"/>
    <property type="project" value="UniProtKB-UniRule"/>
</dbReference>
<keyword evidence="7 11" id="KW-0328">Glycosyltransferase</keyword>
<evidence type="ECO:0000256" key="7">
    <source>
        <dbReference type="ARBA" id="ARBA00022676"/>
    </source>
</evidence>
<dbReference type="Gene3D" id="3.40.50.10210">
    <property type="match status" value="1"/>
</dbReference>
<comment type="function">
    <text evidence="1 11">Catalyzes the synthesis of alpha-ribazole-5'-phosphate from nicotinate mononucleotide (NAMN) and 5,6-dimethylbenzimidazole (DMB).</text>
</comment>
<evidence type="ECO:0000256" key="8">
    <source>
        <dbReference type="ARBA" id="ARBA00022679"/>
    </source>
</evidence>
<dbReference type="GO" id="GO:0008939">
    <property type="term" value="F:nicotinate-nucleotide-dimethylbenzimidazole phosphoribosyltransferase activity"/>
    <property type="evidence" value="ECO:0007669"/>
    <property type="project" value="UniProtKB-UniRule"/>
</dbReference>
<keyword evidence="8 11" id="KW-0808">Transferase</keyword>
<dbReference type="InterPro" id="IPR023195">
    <property type="entry name" value="Nict_dMeBzImd_PRibTrfase_N"/>
</dbReference>
<dbReference type="SUPFAM" id="SSF52733">
    <property type="entry name" value="Nicotinate mononucleotide:5,6-dimethylbenzimidazole phosphoribosyltransferase (CobT)"/>
    <property type="match status" value="1"/>
</dbReference>
<dbReference type="EC" id="2.4.2.21" evidence="4 11"/>
<dbReference type="RefSeq" id="WP_075859781.1">
    <property type="nucleotide sequence ID" value="NZ_BDJK01000043.1"/>
</dbReference>
<sequence length="356" mass="37682">MLTEVLNQIGELYPEPMEKAQKHLDGLIKPPGSLGVLEEMAVKLAGITGELAPDLSKKTVVVMAGDHGVTEHTISVAPVEVTAQMTRCFLKGLAGINVLGRHTGVEVKVVDMGIKEDLNLPGLIVKKVRPGTADFTLGPAMSREDAIKAILAGIEVAKDLIAAGSKVLITGDMGIGNTTPSAAILAVLMDIPVEQAVGRGTGINAEIFKKKIEVINKGIKINRPDKTDAVDVLSKVGGFEIGGLTGLILGAAAQRVPVVIDGFISTAAAMLAVTLKNEVRNFLFPSHLSEEPGHKLMMEYLGLTPYLNLKMRLGEGTGGVFGAFFLEAATKVMREMGSFASSEVSFLLEERMAKVF</sequence>
<dbReference type="InterPro" id="IPR017846">
    <property type="entry name" value="Nict_dMeBzImd_PRibTrfase_bact"/>
</dbReference>
<accession>A0A1L8CWV8</accession>
<dbReference type="PANTHER" id="PTHR43463">
    <property type="entry name" value="NICOTINATE-NUCLEOTIDE--DIMETHYLBENZIMIDAZOLE PHOSPHORIBOSYLTRANSFERASE"/>
    <property type="match status" value="1"/>
</dbReference>
<dbReference type="CDD" id="cd02439">
    <property type="entry name" value="DMB-PRT_CobT"/>
    <property type="match status" value="1"/>
</dbReference>
<evidence type="ECO:0000256" key="10">
    <source>
        <dbReference type="ARBA" id="ARBA00047340"/>
    </source>
</evidence>
<dbReference type="HAMAP" id="MF_00230">
    <property type="entry name" value="CobT"/>
    <property type="match status" value="1"/>
</dbReference>
<comment type="pathway">
    <text evidence="2 11">Nucleoside biosynthesis; alpha-ribazole biosynthesis; alpha-ribazole from 5,6-dimethylbenzimidazole: step 1/2.</text>
</comment>
<dbReference type="PANTHER" id="PTHR43463:SF1">
    <property type="entry name" value="NICOTINATE-NUCLEOTIDE--DIMETHYLBENZIMIDAZOLE PHOSPHORIBOSYLTRANSFERASE"/>
    <property type="match status" value="1"/>
</dbReference>
<evidence type="ECO:0000256" key="2">
    <source>
        <dbReference type="ARBA" id="ARBA00005049"/>
    </source>
</evidence>
<dbReference type="EMBL" id="BDJK01000043">
    <property type="protein sequence ID" value="GAV23349.1"/>
    <property type="molecule type" value="Genomic_DNA"/>
</dbReference>
<evidence type="ECO:0000256" key="3">
    <source>
        <dbReference type="ARBA" id="ARBA00007110"/>
    </source>
</evidence>
<dbReference type="Pfam" id="PF02277">
    <property type="entry name" value="DBI_PRT"/>
    <property type="match status" value="1"/>
</dbReference>
<evidence type="ECO:0000256" key="5">
    <source>
        <dbReference type="ARBA" id="ARBA00015486"/>
    </source>
</evidence>
<comment type="caution">
    <text evidence="12">The sequence shown here is derived from an EMBL/GenBank/DDBJ whole genome shotgun (WGS) entry which is preliminary data.</text>
</comment>
<evidence type="ECO:0000313" key="12">
    <source>
        <dbReference type="EMBL" id="GAV23349.1"/>
    </source>
</evidence>
<dbReference type="InterPro" id="IPR003200">
    <property type="entry name" value="Nict_dMeBzImd_PRibTrfase"/>
</dbReference>
<evidence type="ECO:0000313" key="13">
    <source>
        <dbReference type="Proteomes" id="UP000187485"/>
    </source>
</evidence>
<dbReference type="FunFam" id="3.40.50.10210:FF:000001">
    <property type="entry name" value="Nicotinate-nucleotide--dimethylbenzimidazole phosphoribosyltransferase"/>
    <property type="match status" value="1"/>
</dbReference>
<dbReference type="InterPro" id="IPR036087">
    <property type="entry name" value="Nict_dMeBzImd_PRibTrfase_sf"/>
</dbReference>
<dbReference type="NCBIfam" id="NF000996">
    <property type="entry name" value="PRK00105.1"/>
    <property type="match status" value="1"/>
</dbReference>
<reference evidence="13" key="1">
    <citation type="submission" date="2016-12" db="EMBL/GenBank/DDBJ databases">
        <title>Draft Genome Sequences od Carboxydothermus pertinax and islandicus, Hydrogenogenic Carboxydotrophic Bacteria.</title>
        <authorList>
            <person name="Fukuyama Y."/>
            <person name="Ohmae K."/>
            <person name="Yoneda Y."/>
            <person name="Yoshida T."/>
            <person name="Sako Y."/>
        </authorList>
    </citation>
    <scope>NUCLEOTIDE SEQUENCE [LARGE SCALE GENOMIC DNA]</scope>
    <source>
        <strain evidence="13">Ug1</strain>
    </source>
</reference>
<keyword evidence="13" id="KW-1185">Reference proteome</keyword>
<dbReference type="UniPathway" id="UPA00061">
    <property type="reaction ID" value="UER00516"/>
</dbReference>
<keyword evidence="6 11" id="KW-0169">Cobalamin biosynthesis</keyword>
<organism evidence="12 13">
    <name type="scientific">Carboxydothermus pertinax</name>
    <dbReference type="NCBI Taxonomy" id="870242"/>
    <lineage>
        <taxon>Bacteria</taxon>
        <taxon>Bacillati</taxon>
        <taxon>Bacillota</taxon>
        <taxon>Clostridia</taxon>
        <taxon>Thermoanaerobacterales</taxon>
        <taxon>Thermoanaerobacteraceae</taxon>
        <taxon>Carboxydothermus</taxon>
    </lineage>
</organism>
<evidence type="ECO:0000256" key="11">
    <source>
        <dbReference type="HAMAP-Rule" id="MF_00230"/>
    </source>
</evidence>
<evidence type="ECO:0000256" key="4">
    <source>
        <dbReference type="ARBA" id="ARBA00011991"/>
    </source>
</evidence>
<dbReference type="Proteomes" id="UP000187485">
    <property type="component" value="Unassembled WGS sequence"/>
</dbReference>